<comment type="similarity">
    <text evidence="2">Belongs to the oxygen-dependent FAD-linked oxidoreductase family.</text>
</comment>
<dbReference type="InterPro" id="IPR016167">
    <property type="entry name" value="FAD-bd_PCMH_sub1"/>
</dbReference>
<dbReference type="InterPro" id="IPR006093">
    <property type="entry name" value="Oxy_OxRdtase_FAD_BS"/>
</dbReference>
<evidence type="ECO:0000256" key="3">
    <source>
        <dbReference type="ARBA" id="ARBA00022630"/>
    </source>
</evidence>
<dbReference type="InterPro" id="IPR016169">
    <property type="entry name" value="FAD-bd_PCMH_sub2"/>
</dbReference>
<protein>
    <submittedName>
        <fullName evidence="7">FAD-binding oxidoreductase</fullName>
    </submittedName>
</protein>
<sequence length="506" mass="52528">MAIGRRGFLGALGAGGALALAGGREAVAYGGVPRPGVEAWPGRGRRAAVPPDWAALRQRLGERLVMPGDPDYPVQRLGFNELHDDQYPAAVARCASAGDVQACLEVARGHGIPIAARSGGHNYLGYSVPDGGLVMDLRLMADIEVRPDGTAVVGAGARLIEVYAALAAAGRLMPAGSCPTVGVSGLTLGGGIGVLARKYGLTCDRVAGARVVTADACLRDACESSEPDLYWALRGGGGGNFGVVTEFEFRTEPAPVLTVASLTFPRGSVADVLGAWQPWVAMAPFEMWASCQVSGGTPPGAKVVACWVGDKTGADAQLDRLVAAAGVQPATRSVRELDYLNAMKYMAGCFTDTVEQCHPVWEGGVLQRTGFVAGSQMIGRPLDAAGVDALATGRPGVDLLFDSLGGAVAELAPDATAFPHRTASASVQIYIGTTAAGEETATETVDAVREGLVRLGTSGAYVNYLDADQPDWGREYYGLNLPRLKHVARQYDPDGVFAFPRSVASA</sequence>
<feature type="domain" description="FAD-binding PCMH-type" evidence="6">
    <location>
        <begin position="84"/>
        <end position="254"/>
    </location>
</feature>
<dbReference type="Proteomes" id="UP001501752">
    <property type="component" value="Unassembled WGS sequence"/>
</dbReference>
<evidence type="ECO:0000259" key="6">
    <source>
        <dbReference type="PROSITE" id="PS51387"/>
    </source>
</evidence>
<dbReference type="PROSITE" id="PS00862">
    <property type="entry name" value="OX2_COVAL_FAD"/>
    <property type="match status" value="1"/>
</dbReference>
<dbReference type="InterPro" id="IPR006311">
    <property type="entry name" value="TAT_signal"/>
</dbReference>
<comment type="cofactor">
    <cofactor evidence="1">
        <name>FAD</name>
        <dbReference type="ChEBI" id="CHEBI:57692"/>
    </cofactor>
</comment>
<dbReference type="SUPFAM" id="SSF56176">
    <property type="entry name" value="FAD-binding/transporter-associated domain-like"/>
    <property type="match status" value="1"/>
</dbReference>
<keyword evidence="8" id="KW-1185">Reference proteome</keyword>
<dbReference type="InterPro" id="IPR016166">
    <property type="entry name" value="FAD-bd_PCMH"/>
</dbReference>
<evidence type="ECO:0000313" key="7">
    <source>
        <dbReference type="EMBL" id="GAA4839659.1"/>
    </source>
</evidence>
<evidence type="ECO:0000256" key="5">
    <source>
        <dbReference type="ARBA" id="ARBA00023002"/>
    </source>
</evidence>
<dbReference type="EMBL" id="BAABIS010000001">
    <property type="protein sequence ID" value="GAA4839659.1"/>
    <property type="molecule type" value="Genomic_DNA"/>
</dbReference>
<evidence type="ECO:0000256" key="4">
    <source>
        <dbReference type="ARBA" id="ARBA00022827"/>
    </source>
</evidence>
<dbReference type="Gene3D" id="3.30.43.10">
    <property type="entry name" value="Uridine Diphospho-n-acetylenolpyruvylglucosamine Reductase, domain 2"/>
    <property type="match status" value="1"/>
</dbReference>
<accession>A0ABP9DEV9</accession>
<dbReference type="InterPro" id="IPR036318">
    <property type="entry name" value="FAD-bd_PCMH-like_sf"/>
</dbReference>
<dbReference type="PROSITE" id="PS51318">
    <property type="entry name" value="TAT"/>
    <property type="match status" value="1"/>
</dbReference>
<gene>
    <name evidence="7" type="ORF">GCM10023235_13830</name>
</gene>
<dbReference type="PANTHER" id="PTHR42973">
    <property type="entry name" value="BINDING OXIDOREDUCTASE, PUTATIVE (AFU_ORTHOLOGUE AFUA_1G17690)-RELATED"/>
    <property type="match status" value="1"/>
</dbReference>
<dbReference type="Pfam" id="PF08031">
    <property type="entry name" value="BBE"/>
    <property type="match status" value="1"/>
</dbReference>
<keyword evidence="3" id="KW-0285">Flavoprotein</keyword>
<keyword evidence="5" id="KW-0560">Oxidoreductase</keyword>
<dbReference type="Gene3D" id="3.40.462.20">
    <property type="match status" value="1"/>
</dbReference>
<dbReference type="InterPro" id="IPR012951">
    <property type="entry name" value="BBE"/>
</dbReference>
<proteinExistence type="inferred from homology"/>
<evidence type="ECO:0000256" key="1">
    <source>
        <dbReference type="ARBA" id="ARBA00001974"/>
    </source>
</evidence>
<organism evidence="7 8">
    <name type="scientific">Kitasatospora terrestris</name>
    <dbReference type="NCBI Taxonomy" id="258051"/>
    <lineage>
        <taxon>Bacteria</taxon>
        <taxon>Bacillati</taxon>
        <taxon>Actinomycetota</taxon>
        <taxon>Actinomycetes</taxon>
        <taxon>Kitasatosporales</taxon>
        <taxon>Streptomycetaceae</taxon>
        <taxon>Kitasatospora</taxon>
    </lineage>
</organism>
<comment type="caution">
    <text evidence="7">The sequence shown here is derived from an EMBL/GenBank/DDBJ whole genome shotgun (WGS) entry which is preliminary data.</text>
</comment>
<evidence type="ECO:0000313" key="8">
    <source>
        <dbReference type="Proteomes" id="UP001501752"/>
    </source>
</evidence>
<dbReference type="Pfam" id="PF01565">
    <property type="entry name" value="FAD_binding_4"/>
    <property type="match status" value="1"/>
</dbReference>
<dbReference type="PANTHER" id="PTHR42973:SF39">
    <property type="entry name" value="FAD-BINDING PCMH-TYPE DOMAIN-CONTAINING PROTEIN"/>
    <property type="match status" value="1"/>
</dbReference>
<keyword evidence="4" id="KW-0274">FAD</keyword>
<reference evidence="8" key="1">
    <citation type="journal article" date="2019" name="Int. J. Syst. Evol. Microbiol.">
        <title>The Global Catalogue of Microorganisms (GCM) 10K type strain sequencing project: providing services to taxonomists for standard genome sequencing and annotation.</title>
        <authorList>
            <consortium name="The Broad Institute Genomics Platform"/>
            <consortium name="The Broad Institute Genome Sequencing Center for Infectious Disease"/>
            <person name="Wu L."/>
            <person name="Ma J."/>
        </authorList>
    </citation>
    <scope>NUCLEOTIDE SEQUENCE [LARGE SCALE GENOMIC DNA]</scope>
    <source>
        <strain evidence="8">JCM 13006</strain>
    </source>
</reference>
<name>A0ABP9DEV9_9ACTN</name>
<dbReference type="InterPro" id="IPR050416">
    <property type="entry name" value="FAD-linked_Oxidoreductase"/>
</dbReference>
<dbReference type="PROSITE" id="PS51387">
    <property type="entry name" value="FAD_PCMH"/>
    <property type="match status" value="1"/>
</dbReference>
<dbReference type="Gene3D" id="3.30.465.10">
    <property type="match status" value="1"/>
</dbReference>
<dbReference type="RefSeq" id="WP_345695864.1">
    <property type="nucleotide sequence ID" value="NZ_BAABIS010000001.1"/>
</dbReference>
<dbReference type="InterPro" id="IPR006094">
    <property type="entry name" value="Oxid_FAD_bind_N"/>
</dbReference>
<evidence type="ECO:0000256" key="2">
    <source>
        <dbReference type="ARBA" id="ARBA00005466"/>
    </source>
</evidence>